<dbReference type="PANTHER" id="PTHR28348:SF1">
    <property type="entry name" value="UPF0193 PROTEIN EVG1"/>
    <property type="match status" value="1"/>
</dbReference>
<sequence>MAATTAAADEGLRLPGPWAAVGRDTEAGRALFALYNGFGQARNQGNKYSSQNRLKIMHQLAMNGPQLPSLPKPPPPKKPVVKVPQFHRKQHNFENICPVEFMRGRRKASQILEQLREDSYVVEVPPVPQRPLLDEREKSRLQEVFEWSNRDLGPEPLQEEEPWQVIEPEKGSIQEQEMLLDTIAQEVEERKTFIKEMDQYGKGDKYRLQIHKEIEDRIKQMSMLHQSITMEEKKILEKQAKAAAAAVIKDQPEITPDLVAQPPAKESPHDQEQNSTSTQFHNHKSEHGLKMVSTAGIQSPMQETKVDHTDKLVITNSNQEDNYHKDTNIYELGGLSEKPPHRLSKPSLYKIPLSVTSHASRVSSASSIMTHASQKSMKELPPSENCSPLRVQTISAKQQGVPLSPISNLHSLSPTSNQHFLSPSPLFPDTPERHKSYIM</sequence>
<feature type="region of interest" description="Disordered" evidence="1">
    <location>
        <begin position="258"/>
        <end position="284"/>
    </location>
</feature>
<name>A0ABP0UYL5_9BRYO</name>
<evidence type="ECO:0000313" key="2">
    <source>
        <dbReference type="EMBL" id="CAK9233767.1"/>
    </source>
</evidence>
<dbReference type="Pfam" id="PF05250">
    <property type="entry name" value="UPF0193"/>
    <property type="match status" value="1"/>
</dbReference>
<keyword evidence="3" id="KW-1185">Reference proteome</keyword>
<feature type="compositionally biased region" description="Basic and acidic residues" evidence="1">
    <location>
        <begin position="430"/>
        <end position="439"/>
    </location>
</feature>
<feature type="region of interest" description="Disordered" evidence="1">
    <location>
        <begin position="405"/>
        <end position="439"/>
    </location>
</feature>
<feature type="compositionally biased region" description="Polar residues" evidence="1">
    <location>
        <begin position="405"/>
        <end position="421"/>
    </location>
</feature>
<gene>
    <name evidence="2" type="ORF">CSSPTR1EN2_LOCUS21680</name>
</gene>
<reference evidence="2" key="1">
    <citation type="submission" date="2024-02" db="EMBL/GenBank/DDBJ databases">
        <authorList>
            <consortium name="ELIXIR-Norway"/>
            <consortium name="Elixir Norway"/>
        </authorList>
    </citation>
    <scope>NUCLEOTIDE SEQUENCE</scope>
</reference>
<protein>
    <submittedName>
        <fullName evidence="2">Uncharacterized protein</fullName>
    </submittedName>
</protein>
<evidence type="ECO:0000313" key="3">
    <source>
        <dbReference type="Proteomes" id="UP001497512"/>
    </source>
</evidence>
<dbReference type="PANTHER" id="PTHR28348">
    <property type="entry name" value="UPF0193 PROTEIN EVG1"/>
    <property type="match status" value="1"/>
</dbReference>
<organism evidence="2 3">
    <name type="scientific">Sphagnum troendelagicum</name>
    <dbReference type="NCBI Taxonomy" id="128251"/>
    <lineage>
        <taxon>Eukaryota</taxon>
        <taxon>Viridiplantae</taxon>
        <taxon>Streptophyta</taxon>
        <taxon>Embryophyta</taxon>
        <taxon>Bryophyta</taxon>
        <taxon>Sphagnophytina</taxon>
        <taxon>Sphagnopsida</taxon>
        <taxon>Sphagnales</taxon>
        <taxon>Sphagnaceae</taxon>
        <taxon>Sphagnum</taxon>
    </lineage>
</organism>
<evidence type="ECO:0000256" key="1">
    <source>
        <dbReference type="SAM" id="MobiDB-lite"/>
    </source>
</evidence>
<accession>A0ABP0UYL5</accession>
<dbReference type="EMBL" id="OZ019900">
    <property type="protein sequence ID" value="CAK9233767.1"/>
    <property type="molecule type" value="Genomic_DNA"/>
</dbReference>
<dbReference type="Proteomes" id="UP001497512">
    <property type="component" value="Chromosome 8"/>
</dbReference>
<dbReference type="InterPro" id="IPR007914">
    <property type="entry name" value="UPF0193"/>
</dbReference>
<proteinExistence type="predicted"/>